<keyword evidence="6 11" id="KW-0732">Signal</keyword>
<keyword evidence="9" id="KW-0408">Iron</keyword>
<dbReference type="GO" id="GO:0005576">
    <property type="term" value="C:extracellular region"/>
    <property type="evidence" value="ECO:0007669"/>
    <property type="project" value="UniProtKB-SubCell"/>
</dbReference>
<keyword evidence="9" id="KW-0349">Heme</keyword>
<keyword evidence="5" id="KW-0325">Glycoprotein</keyword>
<evidence type="ECO:0000256" key="2">
    <source>
        <dbReference type="ARBA" id="ARBA00004613"/>
    </source>
</evidence>
<evidence type="ECO:0000256" key="8">
    <source>
        <dbReference type="ARBA" id="ARBA00023288"/>
    </source>
</evidence>
<feature type="transmembrane region" description="Helical" evidence="10">
    <location>
        <begin position="127"/>
        <end position="148"/>
    </location>
</feature>
<keyword evidence="4" id="KW-0964">Secreted</keyword>
<evidence type="ECO:0000256" key="7">
    <source>
        <dbReference type="ARBA" id="ARBA00023157"/>
    </source>
</evidence>
<dbReference type="VEuPathDB" id="FungiDB:FOXG_22070"/>
<accession>A0A0J9W4N1</accession>
<protein>
    <recommendedName>
        <fullName evidence="12">CFEM domain-containing protein</fullName>
    </recommendedName>
</protein>
<feature type="domain" description="CFEM" evidence="12">
    <location>
        <begin position="2"/>
        <end position="113"/>
    </location>
</feature>
<feature type="disulfide bond" evidence="9">
    <location>
        <begin position="52"/>
        <end position="85"/>
    </location>
</feature>
<keyword evidence="10" id="KW-0472">Membrane</keyword>
<reference evidence="13" key="2">
    <citation type="journal article" date="2010" name="Nature">
        <title>Comparative genomics reveals mobile pathogenicity chromosomes in Fusarium.</title>
        <authorList>
            <person name="Ma L.J."/>
            <person name="van der Does H.C."/>
            <person name="Borkovich K.A."/>
            <person name="Coleman J.J."/>
            <person name="Daboussi M.J."/>
            <person name="Di Pietro A."/>
            <person name="Dufresne M."/>
            <person name="Freitag M."/>
            <person name="Grabherr M."/>
            <person name="Henrissat B."/>
            <person name="Houterman P.M."/>
            <person name="Kang S."/>
            <person name="Shim W.B."/>
            <person name="Woloshuk C."/>
            <person name="Xie X."/>
            <person name="Xu J.R."/>
            <person name="Antoniw J."/>
            <person name="Baker S.E."/>
            <person name="Bluhm B.H."/>
            <person name="Breakspear A."/>
            <person name="Brown D.W."/>
            <person name="Butchko R.A."/>
            <person name="Chapman S."/>
            <person name="Coulson R."/>
            <person name="Coutinho P.M."/>
            <person name="Danchin E.G."/>
            <person name="Diener A."/>
            <person name="Gale L.R."/>
            <person name="Gardiner D.M."/>
            <person name="Goff S."/>
            <person name="Hammond-Kosack K.E."/>
            <person name="Hilburn K."/>
            <person name="Hua-Van A."/>
            <person name="Jonkers W."/>
            <person name="Kazan K."/>
            <person name="Kodira C.D."/>
            <person name="Koehrsen M."/>
            <person name="Kumar L."/>
            <person name="Lee Y.H."/>
            <person name="Li L."/>
            <person name="Manners J.M."/>
            <person name="Miranda-Saavedra D."/>
            <person name="Mukherjee M."/>
            <person name="Park G."/>
            <person name="Park J."/>
            <person name="Park S.Y."/>
            <person name="Proctor R.H."/>
            <person name="Regev A."/>
            <person name="Ruiz-Roldan M.C."/>
            <person name="Sain D."/>
            <person name="Sakthikumar S."/>
            <person name="Sykes S."/>
            <person name="Schwartz D.C."/>
            <person name="Turgeon B.G."/>
            <person name="Wapinski I."/>
            <person name="Yoder O."/>
            <person name="Young S."/>
            <person name="Zeng Q."/>
            <person name="Zhou S."/>
            <person name="Galagan J."/>
            <person name="Cuomo C.A."/>
            <person name="Kistler H.C."/>
            <person name="Rep M."/>
        </authorList>
    </citation>
    <scope>NUCLEOTIDE SEQUENCE [LARGE SCALE GENOMIC DNA]</scope>
    <source>
        <strain evidence="13">4287</strain>
    </source>
</reference>
<keyword evidence="10" id="KW-0812">Transmembrane</keyword>
<comment type="subcellular location">
    <subcellularLocation>
        <location evidence="1">Membrane</location>
        <topology evidence="1">Lipid-anchor</topology>
        <topology evidence="1">GPI-anchor</topology>
    </subcellularLocation>
    <subcellularLocation>
        <location evidence="2">Secreted</location>
    </subcellularLocation>
</comment>
<organism evidence="13 14">
    <name type="scientific">Fusarium oxysporum f. sp. lycopersici (strain 4287 / CBS 123668 / FGSC 9935 / NRRL 34936)</name>
    <name type="common">Fusarium vascular wilt of tomato</name>
    <dbReference type="NCBI Taxonomy" id="426428"/>
    <lineage>
        <taxon>Eukaryota</taxon>
        <taxon>Fungi</taxon>
        <taxon>Dikarya</taxon>
        <taxon>Ascomycota</taxon>
        <taxon>Pezizomycotina</taxon>
        <taxon>Sordariomycetes</taxon>
        <taxon>Hypocreomycetidae</taxon>
        <taxon>Hypocreales</taxon>
        <taxon>Nectriaceae</taxon>
        <taxon>Fusarium</taxon>
        <taxon>Fusarium oxysporum species complex</taxon>
    </lineage>
</organism>
<feature type="chain" id="PRO_5005325158" description="CFEM domain-containing protein" evidence="11">
    <location>
        <begin position="20"/>
        <end position="154"/>
    </location>
</feature>
<dbReference type="GeneID" id="28962776"/>
<reference evidence="13" key="1">
    <citation type="submission" date="2007-04" db="EMBL/GenBank/DDBJ databases">
        <authorList>
            <consortium name="The Broad Institute Genome Sequencing Platform"/>
            <person name="Birren B."/>
            <person name="Lander E."/>
            <person name="Galagan J."/>
            <person name="Nusbaum C."/>
            <person name="Devon K."/>
            <person name="Ma L.-J."/>
            <person name="Jaffe D."/>
            <person name="Butler J."/>
            <person name="Alvarez P."/>
            <person name="Gnerre S."/>
            <person name="Grabherr M."/>
            <person name="Kleber M."/>
            <person name="Mauceli E."/>
            <person name="Brockman W."/>
            <person name="MacCallum I.A."/>
            <person name="Young S."/>
            <person name="LaButti K."/>
            <person name="DeCaprio D."/>
            <person name="Crawford M."/>
            <person name="Koehrsen M."/>
            <person name="Engels R."/>
            <person name="Montgomery P."/>
            <person name="Pearson M."/>
            <person name="Howarth C."/>
            <person name="Larson L."/>
            <person name="White J."/>
            <person name="O'Leary S."/>
            <person name="Kodira C."/>
            <person name="Zeng Q."/>
            <person name="Yandava C."/>
            <person name="Alvarado L."/>
            <person name="Kistler C."/>
            <person name="Shim W.-B."/>
            <person name="Kang S."/>
            <person name="Woloshuk C."/>
        </authorList>
    </citation>
    <scope>NUCLEOTIDE SEQUENCE</scope>
    <source>
        <strain evidence="13">4287</strain>
    </source>
</reference>
<evidence type="ECO:0000313" key="14">
    <source>
        <dbReference type="Proteomes" id="UP000009097"/>
    </source>
</evidence>
<dbReference type="PROSITE" id="PS52012">
    <property type="entry name" value="CFEM"/>
    <property type="match status" value="1"/>
</dbReference>
<dbReference type="InterPro" id="IPR008427">
    <property type="entry name" value="Extracellular_membr_CFEM_dom"/>
</dbReference>
<proteinExistence type="inferred from homology"/>
<comment type="caution">
    <text evidence="9">Lacks conserved residue(s) required for the propagation of feature annotation.</text>
</comment>
<dbReference type="RefSeq" id="XP_018255890.1">
    <property type="nucleotide sequence ID" value="XM_018402453.1"/>
</dbReference>
<evidence type="ECO:0000256" key="3">
    <source>
        <dbReference type="ARBA" id="ARBA00010031"/>
    </source>
</evidence>
<sequence length="154" mass="16144">MISLFSALPVVSLARWTTATKTGPGLLPACATRCIAQKNITSCATMDMACRCAGAPLLAAVEQCVLTTCTAKEGLATQKFMSGACHASVRDQSGKLGAIISVFTALAIAAMAARLSTRYLVLRKMVFGDYVAMVNLLTVIGLSTILIYCGCLAW</sequence>
<feature type="signal peptide" evidence="11">
    <location>
        <begin position="1"/>
        <end position="19"/>
    </location>
</feature>
<evidence type="ECO:0000256" key="11">
    <source>
        <dbReference type="SAM" id="SignalP"/>
    </source>
</evidence>
<evidence type="ECO:0000256" key="5">
    <source>
        <dbReference type="ARBA" id="ARBA00022622"/>
    </source>
</evidence>
<dbReference type="GO" id="GO:0046872">
    <property type="term" value="F:metal ion binding"/>
    <property type="evidence" value="ECO:0007669"/>
    <property type="project" value="UniProtKB-UniRule"/>
</dbReference>
<feature type="disulfide bond" evidence="9">
    <location>
        <begin position="43"/>
        <end position="50"/>
    </location>
</feature>
<feature type="transmembrane region" description="Helical" evidence="10">
    <location>
        <begin position="96"/>
        <end position="115"/>
    </location>
</feature>
<evidence type="ECO:0000313" key="13">
    <source>
        <dbReference type="EMBL" id="KNB17845.1"/>
    </source>
</evidence>
<keyword evidence="10" id="KW-1133">Transmembrane helix</keyword>
<evidence type="ECO:0000256" key="1">
    <source>
        <dbReference type="ARBA" id="ARBA00004589"/>
    </source>
</evidence>
<comment type="similarity">
    <text evidence="3">Belongs to the RBT5 family.</text>
</comment>
<keyword evidence="5" id="KW-0336">GPI-anchor</keyword>
<dbReference type="Pfam" id="PF05730">
    <property type="entry name" value="CFEM"/>
    <property type="match status" value="1"/>
</dbReference>
<gene>
    <name evidence="13" type="ORF">FOXG_22070</name>
</gene>
<name>A0A0J9W4N1_FUSO4</name>
<evidence type="ECO:0000256" key="6">
    <source>
        <dbReference type="ARBA" id="ARBA00022729"/>
    </source>
</evidence>
<dbReference type="KEGG" id="fox:FOXG_22070"/>
<evidence type="ECO:0000259" key="12">
    <source>
        <dbReference type="PROSITE" id="PS52012"/>
    </source>
</evidence>
<feature type="binding site" description="axial binding residue" evidence="9">
    <location>
        <position position="47"/>
    </location>
    <ligand>
        <name>heme</name>
        <dbReference type="ChEBI" id="CHEBI:30413"/>
    </ligand>
    <ligandPart>
        <name>Fe</name>
        <dbReference type="ChEBI" id="CHEBI:18248"/>
    </ligandPart>
</feature>
<dbReference type="AlphaFoldDB" id="A0A0J9W4N1"/>
<keyword evidence="9" id="KW-0479">Metal-binding</keyword>
<dbReference type="Proteomes" id="UP000009097">
    <property type="component" value="Unassembled WGS sequence"/>
</dbReference>
<evidence type="ECO:0000256" key="9">
    <source>
        <dbReference type="PROSITE-ProRule" id="PRU01356"/>
    </source>
</evidence>
<evidence type="ECO:0000256" key="4">
    <source>
        <dbReference type="ARBA" id="ARBA00022525"/>
    </source>
</evidence>
<keyword evidence="8" id="KW-0449">Lipoprotein</keyword>
<dbReference type="GO" id="GO:0098552">
    <property type="term" value="C:side of membrane"/>
    <property type="evidence" value="ECO:0007669"/>
    <property type="project" value="UniProtKB-KW"/>
</dbReference>
<dbReference type="EMBL" id="DS231723">
    <property type="protein sequence ID" value="KNB17845.1"/>
    <property type="molecule type" value="Genomic_DNA"/>
</dbReference>
<evidence type="ECO:0000256" key="10">
    <source>
        <dbReference type="SAM" id="Phobius"/>
    </source>
</evidence>
<keyword evidence="7 9" id="KW-1015">Disulfide bond</keyword>